<gene>
    <name evidence="5" type="ORF">GCM10023225_16320</name>
</gene>
<evidence type="ECO:0000313" key="5">
    <source>
        <dbReference type="EMBL" id="GAA4975988.1"/>
    </source>
</evidence>
<dbReference type="SUPFAM" id="SSF46785">
    <property type="entry name" value="Winged helix' DNA-binding domain"/>
    <property type="match status" value="1"/>
</dbReference>
<dbReference type="InterPro" id="IPR036388">
    <property type="entry name" value="WH-like_DNA-bd_sf"/>
</dbReference>
<dbReference type="RefSeq" id="WP_345711957.1">
    <property type="nucleotide sequence ID" value="NZ_BAABIL010000211.1"/>
</dbReference>
<dbReference type="Proteomes" id="UP001501195">
    <property type="component" value="Unassembled WGS sequence"/>
</dbReference>
<dbReference type="PANTHER" id="PTHR33164">
    <property type="entry name" value="TRANSCRIPTIONAL REGULATOR, MARR FAMILY"/>
    <property type="match status" value="1"/>
</dbReference>
<evidence type="ECO:0000256" key="3">
    <source>
        <dbReference type="ARBA" id="ARBA00023163"/>
    </source>
</evidence>
<dbReference type="EMBL" id="BAABIL010000211">
    <property type="protein sequence ID" value="GAA4975988.1"/>
    <property type="molecule type" value="Genomic_DNA"/>
</dbReference>
<dbReference type="PANTHER" id="PTHR33164:SF64">
    <property type="entry name" value="TRANSCRIPTIONAL REGULATOR SLYA"/>
    <property type="match status" value="1"/>
</dbReference>
<dbReference type="InterPro" id="IPR000835">
    <property type="entry name" value="HTH_MarR-typ"/>
</dbReference>
<dbReference type="SMART" id="SM00347">
    <property type="entry name" value="HTH_MARR"/>
    <property type="match status" value="1"/>
</dbReference>
<evidence type="ECO:0000256" key="2">
    <source>
        <dbReference type="ARBA" id="ARBA00023125"/>
    </source>
</evidence>
<evidence type="ECO:0000259" key="4">
    <source>
        <dbReference type="PROSITE" id="PS50995"/>
    </source>
</evidence>
<organism evidence="5 6">
    <name type="scientific">Kineococcus glutinatus</name>
    <dbReference type="NCBI Taxonomy" id="1070872"/>
    <lineage>
        <taxon>Bacteria</taxon>
        <taxon>Bacillati</taxon>
        <taxon>Actinomycetota</taxon>
        <taxon>Actinomycetes</taxon>
        <taxon>Kineosporiales</taxon>
        <taxon>Kineosporiaceae</taxon>
        <taxon>Kineococcus</taxon>
    </lineage>
</organism>
<dbReference type="InterPro" id="IPR039422">
    <property type="entry name" value="MarR/SlyA-like"/>
</dbReference>
<evidence type="ECO:0000256" key="1">
    <source>
        <dbReference type="ARBA" id="ARBA00023015"/>
    </source>
</evidence>
<proteinExistence type="predicted"/>
<evidence type="ECO:0000313" key="6">
    <source>
        <dbReference type="Proteomes" id="UP001501195"/>
    </source>
</evidence>
<feature type="domain" description="HTH marR-type" evidence="4">
    <location>
        <begin position="1"/>
        <end position="126"/>
    </location>
</feature>
<comment type="caution">
    <text evidence="5">The sequence shown here is derived from an EMBL/GenBank/DDBJ whole genome shotgun (WGS) entry which is preliminary data.</text>
</comment>
<keyword evidence="3" id="KW-0804">Transcription</keyword>
<keyword evidence="1" id="KW-0805">Transcription regulation</keyword>
<dbReference type="InterPro" id="IPR036390">
    <property type="entry name" value="WH_DNA-bd_sf"/>
</dbReference>
<name>A0ABP9HQ84_9ACTN</name>
<dbReference type="InterPro" id="IPR023187">
    <property type="entry name" value="Tscrpt_reg_MarR-type_CS"/>
</dbReference>
<dbReference type="PROSITE" id="PS01117">
    <property type="entry name" value="HTH_MARR_1"/>
    <property type="match status" value="1"/>
</dbReference>
<protein>
    <recommendedName>
        <fullName evidence="4">HTH marR-type domain-containing protein</fullName>
    </recommendedName>
</protein>
<dbReference type="PROSITE" id="PS50995">
    <property type="entry name" value="HTH_MARR_2"/>
    <property type="match status" value="1"/>
</dbReference>
<keyword evidence="6" id="KW-1185">Reference proteome</keyword>
<dbReference type="Gene3D" id="1.10.10.10">
    <property type="entry name" value="Winged helix-like DNA-binding domain superfamily/Winged helix DNA-binding domain"/>
    <property type="match status" value="1"/>
</dbReference>
<dbReference type="Pfam" id="PF12802">
    <property type="entry name" value="MarR_2"/>
    <property type="match status" value="1"/>
</dbReference>
<keyword evidence="2" id="KW-0238">DNA-binding</keyword>
<reference evidence="6" key="1">
    <citation type="journal article" date="2019" name="Int. J. Syst. Evol. Microbiol.">
        <title>The Global Catalogue of Microorganisms (GCM) 10K type strain sequencing project: providing services to taxonomists for standard genome sequencing and annotation.</title>
        <authorList>
            <consortium name="The Broad Institute Genomics Platform"/>
            <consortium name="The Broad Institute Genome Sequencing Center for Infectious Disease"/>
            <person name="Wu L."/>
            <person name="Ma J."/>
        </authorList>
    </citation>
    <scope>NUCLEOTIDE SEQUENCE [LARGE SCALE GENOMIC DNA]</scope>
    <source>
        <strain evidence="6">JCM 18126</strain>
    </source>
</reference>
<sequence>MHGRTLRDALHAAAVVEDRLSTALQPSGLSVDRWRVLSHAAHNAGSSMSDVVEALLLAPATATRAVDHLVDVGAVYRSADPADRRRVLLHASSAGVALLRSVEDAVGAVEDELAGVLDPGRAAALR</sequence>
<accession>A0ABP9HQ84</accession>